<feature type="compositionally biased region" description="Basic and acidic residues" evidence="1">
    <location>
        <begin position="125"/>
        <end position="145"/>
    </location>
</feature>
<feature type="compositionally biased region" description="Low complexity" evidence="1">
    <location>
        <begin position="394"/>
        <end position="412"/>
    </location>
</feature>
<reference evidence="2" key="1">
    <citation type="journal article" date="2020" name="New Phytol.">
        <title>Comparative genomics reveals dynamic genome evolution in host specialist ectomycorrhizal fungi.</title>
        <authorList>
            <person name="Lofgren L.A."/>
            <person name="Nguyen N.H."/>
            <person name="Vilgalys R."/>
            <person name="Ruytinx J."/>
            <person name="Liao H.L."/>
            <person name="Branco S."/>
            <person name="Kuo A."/>
            <person name="LaButti K."/>
            <person name="Lipzen A."/>
            <person name="Andreopoulos W."/>
            <person name="Pangilinan J."/>
            <person name="Riley R."/>
            <person name="Hundley H."/>
            <person name="Na H."/>
            <person name="Barry K."/>
            <person name="Grigoriev I.V."/>
            <person name="Stajich J.E."/>
            <person name="Kennedy P.G."/>
        </authorList>
    </citation>
    <scope>NUCLEOTIDE SEQUENCE</scope>
    <source>
        <strain evidence="2">FC203</strain>
    </source>
</reference>
<dbReference type="EMBL" id="JABBWK010000108">
    <property type="protein sequence ID" value="KAG1893116.1"/>
    <property type="molecule type" value="Genomic_DNA"/>
</dbReference>
<accession>A0AAD4DSQ2</accession>
<gene>
    <name evidence="2" type="ORF">F5891DRAFT_1196838</name>
</gene>
<protein>
    <submittedName>
        <fullName evidence="2">Uncharacterized protein</fullName>
    </submittedName>
</protein>
<organism evidence="2 3">
    <name type="scientific">Suillus fuscotomentosus</name>
    <dbReference type="NCBI Taxonomy" id="1912939"/>
    <lineage>
        <taxon>Eukaryota</taxon>
        <taxon>Fungi</taxon>
        <taxon>Dikarya</taxon>
        <taxon>Basidiomycota</taxon>
        <taxon>Agaricomycotina</taxon>
        <taxon>Agaricomycetes</taxon>
        <taxon>Agaricomycetidae</taxon>
        <taxon>Boletales</taxon>
        <taxon>Suillineae</taxon>
        <taxon>Suillaceae</taxon>
        <taxon>Suillus</taxon>
    </lineage>
</organism>
<evidence type="ECO:0000256" key="1">
    <source>
        <dbReference type="SAM" id="MobiDB-lite"/>
    </source>
</evidence>
<evidence type="ECO:0000313" key="3">
    <source>
        <dbReference type="Proteomes" id="UP001195769"/>
    </source>
</evidence>
<evidence type="ECO:0000313" key="2">
    <source>
        <dbReference type="EMBL" id="KAG1893116.1"/>
    </source>
</evidence>
<dbReference type="RefSeq" id="XP_041218692.1">
    <property type="nucleotide sequence ID" value="XM_041368380.1"/>
</dbReference>
<dbReference type="GeneID" id="64662678"/>
<comment type="caution">
    <text evidence="2">The sequence shown here is derived from an EMBL/GenBank/DDBJ whole genome shotgun (WGS) entry which is preliminary data.</text>
</comment>
<proteinExistence type="predicted"/>
<feature type="compositionally biased region" description="Pro residues" evidence="1">
    <location>
        <begin position="413"/>
        <end position="424"/>
    </location>
</feature>
<name>A0AAD4DSQ2_9AGAM</name>
<feature type="region of interest" description="Disordered" evidence="1">
    <location>
        <begin position="326"/>
        <end position="459"/>
    </location>
</feature>
<keyword evidence="3" id="KW-1185">Reference proteome</keyword>
<feature type="region of interest" description="Disordered" evidence="1">
    <location>
        <begin position="109"/>
        <end position="157"/>
    </location>
</feature>
<dbReference type="Proteomes" id="UP001195769">
    <property type="component" value="Unassembled WGS sequence"/>
</dbReference>
<dbReference type="AlphaFoldDB" id="A0AAD4DSQ2"/>
<sequence length="459" mass="49836">MSESQNTPRTTSTLPSWITDMMAQIHPDRRSEYSIDGTGDDVSVWWDPPSSSTRTDPYHCPPSMFSSRSSTPHSQHSHDFEPCFGGQAHGQGGPVYSCGCYRRTNRRKVEDTDAPEQHQGLGIRQEVDSSKENRSLPVKRERSESSLESDPLVTTPRFGRNLTNVQRAKSAPAFEAPKPRKLAKVFEFNRSATHDTLIMNVVKRLEAAVDRQTEVLSKIYGVLESSAKLALFSNPTKNSITFSVLLHSHKAHSLLLHPPVAFVLAQAVTLAPAATLLSVLLHTTFPPTNAYQPLAIMSKPPISSAQLPVTSKLSWAQIAKPQEKPIAASPPAPSFLHTPIPPAVNGDAGSASEGWEDPTTVQPSEWAEQQPFPQQAMQPLSPPAPVQQQEHQQSTPTPASSVATSIATSPSQPVFPPPVQPVLPPSQTTQFVPTQPSAPIPQVPQHALAPYGQPHAVFG</sequence>